<dbReference type="Proteomes" id="UP000886700">
    <property type="component" value="Unplaced"/>
</dbReference>
<name>A0ABM2X8T8_MESAU</name>
<dbReference type="GeneID" id="121139419"/>
<gene>
    <name evidence="4" type="primary">LOC121139419</name>
</gene>
<dbReference type="InterPro" id="IPR002715">
    <property type="entry name" value="Nas_poly-pep-assoc_cplx_dom"/>
</dbReference>
<evidence type="ECO:0000259" key="2">
    <source>
        <dbReference type="Pfam" id="PF01849"/>
    </source>
</evidence>
<dbReference type="PANTHER" id="PTHR10351">
    <property type="entry name" value="TRANSCRIPTION FACTOR BTF3 FAMILY MEMBER"/>
    <property type="match status" value="1"/>
</dbReference>
<dbReference type="Pfam" id="PF01849">
    <property type="entry name" value="NAC"/>
    <property type="match status" value="1"/>
</dbReference>
<feature type="domain" description="NAC-A/B" evidence="2">
    <location>
        <begin position="94"/>
        <end position="126"/>
    </location>
</feature>
<dbReference type="InterPro" id="IPR039370">
    <property type="entry name" value="BTF3"/>
</dbReference>
<keyword evidence="3" id="KW-1185">Reference proteome</keyword>
<dbReference type="RefSeq" id="XP_040599236.1">
    <property type="nucleotide sequence ID" value="XM_040743302.1"/>
</dbReference>
<organism evidence="3 4">
    <name type="scientific">Mesocricetus auratus</name>
    <name type="common">Golden hamster</name>
    <dbReference type="NCBI Taxonomy" id="10036"/>
    <lineage>
        <taxon>Eukaryota</taxon>
        <taxon>Metazoa</taxon>
        <taxon>Chordata</taxon>
        <taxon>Craniata</taxon>
        <taxon>Vertebrata</taxon>
        <taxon>Euteleostomi</taxon>
        <taxon>Mammalia</taxon>
        <taxon>Eutheria</taxon>
        <taxon>Euarchontoglires</taxon>
        <taxon>Glires</taxon>
        <taxon>Rodentia</taxon>
        <taxon>Myomorpha</taxon>
        <taxon>Muroidea</taxon>
        <taxon>Cricetidae</taxon>
        <taxon>Cricetinae</taxon>
        <taxon>Mesocricetus</taxon>
    </lineage>
</organism>
<evidence type="ECO:0000313" key="3">
    <source>
        <dbReference type="Proteomes" id="UP000886700"/>
    </source>
</evidence>
<sequence length="191" mass="20308">MVHGYQYRPQLDHGPDMVLGSSLGLDVTMALVGRAGPLISGCPVNPDMAPGLDPNPGHPQPLMAAGASDISAGPGYVGQGPFKREYSECALYWFTNQGTVIHFNHPKIQASLAANTFTITGHAETKQLTEMLPSILNQLGADSPTSLWRLAEALPKQSVDGKAPLATGEEDDDEVPDLVENFDEASKNEAN</sequence>
<evidence type="ECO:0000256" key="1">
    <source>
        <dbReference type="ARBA" id="ARBA00005296"/>
    </source>
</evidence>
<evidence type="ECO:0000313" key="4">
    <source>
        <dbReference type="RefSeq" id="XP_040599236.1"/>
    </source>
</evidence>
<protein>
    <submittedName>
        <fullName evidence="4">Transcription factor BTF3-like</fullName>
    </submittedName>
</protein>
<comment type="similarity">
    <text evidence="1">Belongs to the NAC-beta family.</text>
</comment>
<dbReference type="CDD" id="cd22055">
    <property type="entry name" value="NAC_BTF3"/>
    <property type="match status" value="1"/>
</dbReference>
<accession>A0ABM2X8T8</accession>
<reference evidence="4" key="1">
    <citation type="submission" date="2025-08" db="UniProtKB">
        <authorList>
            <consortium name="RefSeq"/>
        </authorList>
    </citation>
    <scope>IDENTIFICATION</scope>
    <source>
        <tissue evidence="4">Liver</tissue>
    </source>
</reference>
<dbReference type="InterPro" id="IPR038187">
    <property type="entry name" value="NAC_A/B_dom_sf"/>
</dbReference>
<proteinExistence type="inferred from homology"/>
<dbReference type="Gene3D" id="2.20.70.30">
    <property type="entry name" value="Nascent polypeptide-associated complex domain"/>
    <property type="match status" value="1"/>
</dbReference>